<reference evidence="4" key="1">
    <citation type="submission" date="2021-02" db="EMBL/GenBank/DDBJ databases">
        <authorList>
            <person name="Nowell W R."/>
        </authorList>
    </citation>
    <scope>NUCLEOTIDE SEQUENCE</scope>
</reference>
<dbReference type="Proteomes" id="UP000663824">
    <property type="component" value="Unassembled WGS sequence"/>
</dbReference>
<evidence type="ECO:0000256" key="1">
    <source>
        <dbReference type="ARBA" id="ARBA00022729"/>
    </source>
</evidence>
<proteinExistence type="predicted"/>
<protein>
    <submittedName>
        <fullName evidence="4">Uncharacterized protein</fullName>
    </submittedName>
</protein>
<dbReference type="OrthoDB" id="10027758at2759"/>
<dbReference type="EMBL" id="CAJNOW010003780">
    <property type="protein sequence ID" value="CAF1394682.1"/>
    <property type="molecule type" value="Genomic_DNA"/>
</dbReference>
<keyword evidence="1" id="KW-0732">Signal</keyword>
<name>A0A816YF94_9BILA</name>
<evidence type="ECO:0000313" key="4">
    <source>
        <dbReference type="EMBL" id="CAF2157954.1"/>
    </source>
</evidence>
<sequence length="193" mass="22227">MINPQQTFVVIFVTIHFVLLNTMAVVFLFIVVIATQIISISSQFGGFGQTPLQCWRCDSLKSDQERFAESRKFACLRHFDFTQHSAEPCDGKCWMSYEVIEPKTKAEREKAIRMVDEIPDTDRRCFTSDDLTKASMIGLNAANGCRDVKMREKVKKFCFCDTDFCNGTLSTNRFSFVLFLFISFLSLLRVFRS</sequence>
<evidence type="ECO:0000256" key="2">
    <source>
        <dbReference type="SAM" id="Phobius"/>
    </source>
</evidence>
<dbReference type="Proteomes" id="UP000663834">
    <property type="component" value="Unassembled WGS sequence"/>
</dbReference>
<feature type="transmembrane region" description="Helical" evidence="2">
    <location>
        <begin position="7"/>
        <end position="34"/>
    </location>
</feature>
<keyword evidence="2" id="KW-1133">Transmembrane helix</keyword>
<evidence type="ECO:0000313" key="3">
    <source>
        <dbReference type="EMBL" id="CAF1394682.1"/>
    </source>
</evidence>
<comment type="caution">
    <text evidence="4">The sequence shown here is derived from an EMBL/GenBank/DDBJ whole genome shotgun (WGS) entry which is preliminary data.</text>
</comment>
<accession>A0A816YF94</accession>
<dbReference type="EMBL" id="CAJNRE010017876">
    <property type="protein sequence ID" value="CAF2157954.1"/>
    <property type="molecule type" value="Genomic_DNA"/>
</dbReference>
<organism evidence="4 5">
    <name type="scientific">Rotaria magnacalcarata</name>
    <dbReference type="NCBI Taxonomy" id="392030"/>
    <lineage>
        <taxon>Eukaryota</taxon>
        <taxon>Metazoa</taxon>
        <taxon>Spiralia</taxon>
        <taxon>Gnathifera</taxon>
        <taxon>Rotifera</taxon>
        <taxon>Eurotatoria</taxon>
        <taxon>Bdelloidea</taxon>
        <taxon>Philodinida</taxon>
        <taxon>Philodinidae</taxon>
        <taxon>Rotaria</taxon>
    </lineage>
</organism>
<evidence type="ECO:0000313" key="5">
    <source>
        <dbReference type="Proteomes" id="UP000663824"/>
    </source>
</evidence>
<gene>
    <name evidence="3" type="ORF">KQP761_LOCUS9392</name>
    <name evidence="4" type="ORF">MBJ925_LOCUS32647</name>
</gene>
<keyword evidence="2" id="KW-0812">Transmembrane</keyword>
<dbReference type="AlphaFoldDB" id="A0A816YF94"/>
<dbReference type="PANTHER" id="PTHR33562">
    <property type="entry name" value="ATILLA, ISOFORM B-RELATED-RELATED"/>
    <property type="match status" value="1"/>
</dbReference>
<dbReference type="InterPro" id="IPR050975">
    <property type="entry name" value="Sleep_regulator"/>
</dbReference>
<feature type="transmembrane region" description="Helical" evidence="2">
    <location>
        <begin position="174"/>
        <end position="191"/>
    </location>
</feature>
<keyword evidence="2" id="KW-0472">Membrane</keyword>